<name>B8LDS1_THAPS</name>
<keyword evidence="2" id="KW-1185">Reference proteome</keyword>
<dbReference type="InParanoid" id="B8LDS1"/>
<organism evidence="1 2">
    <name type="scientific">Thalassiosira pseudonana</name>
    <name type="common">Marine diatom</name>
    <name type="synonym">Cyclotella nana</name>
    <dbReference type="NCBI Taxonomy" id="35128"/>
    <lineage>
        <taxon>Eukaryota</taxon>
        <taxon>Sar</taxon>
        <taxon>Stramenopiles</taxon>
        <taxon>Ochrophyta</taxon>
        <taxon>Bacillariophyta</taxon>
        <taxon>Coscinodiscophyceae</taxon>
        <taxon>Thalassiosirophycidae</taxon>
        <taxon>Thalassiosirales</taxon>
        <taxon>Thalassiosiraceae</taxon>
        <taxon>Thalassiosira</taxon>
    </lineage>
</organism>
<dbReference type="HOGENOM" id="CLU_1735152_0_0_1"/>
<dbReference type="PaxDb" id="35128-Thaps11347"/>
<gene>
    <name evidence="1" type="ORF">THAPSDRAFT_11347</name>
</gene>
<evidence type="ECO:0000313" key="1">
    <source>
        <dbReference type="EMBL" id="EED86530.1"/>
    </source>
</evidence>
<dbReference type="RefSeq" id="XP_002297205.1">
    <property type="nucleotide sequence ID" value="XM_002297169.1"/>
</dbReference>
<evidence type="ECO:0000313" key="2">
    <source>
        <dbReference type="Proteomes" id="UP000001449"/>
    </source>
</evidence>
<dbReference type="AlphaFoldDB" id="B8LDS1"/>
<sequence>MCLMAILLLRNYVKYHIRSTIPIRLNDGFEVWAQNYRRFDKSIGVQCRASCSSSSKRHSAVLETLLLKLFGMNSLLVLDHRKDDSWSTKCYFVIVGEASASRPLGKSFSSHSHQASTDIQEAINWRSENAVALYDDEFSSGDEGIHMIQSK</sequence>
<protein>
    <submittedName>
        <fullName evidence="1">Uncharacterized protein</fullName>
    </submittedName>
</protein>
<reference evidence="1 2" key="2">
    <citation type="journal article" date="2008" name="Nature">
        <title>The Phaeodactylum genome reveals the evolutionary history of diatom genomes.</title>
        <authorList>
            <person name="Bowler C."/>
            <person name="Allen A.E."/>
            <person name="Badger J.H."/>
            <person name="Grimwood J."/>
            <person name="Jabbari K."/>
            <person name="Kuo A."/>
            <person name="Maheswari U."/>
            <person name="Martens C."/>
            <person name="Maumus F."/>
            <person name="Otillar R.P."/>
            <person name="Rayko E."/>
            <person name="Salamov A."/>
            <person name="Vandepoele K."/>
            <person name="Beszteri B."/>
            <person name="Gruber A."/>
            <person name="Heijde M."/>
            <person name="Katinka M."/>
            <person name="Mock T."/>
            <person name="Valentin K."/>
            <person name="Verret F."/>
            <person name="Berges J.A."/>
            <person name="Brownlee C."/>
            <person name="Cadoret J.P."/>
            <person name="Chiovitti A."/>
            <person name="Choi C.J."/>
            <person name="Coesel S."/>
            <person name="De Martino A."/>
            <person name="Detter J.C."/>
            <person name="Durkin C."/>
            <person name="Falciatore A."/>
            <person name="Fournet J."/>
            <person name="Haruta M."/>
            <person name="Huysman M.J."/>
            <person name="Jenkins B.D."/>
            <person name="Jiroutova K."/>
            <person name="Jorgensen R.E."/>
            <person name="Joubert Y."/>
            <person name="Kaplan A."/>
            <person name="Kroger N."/>
            <person name="Kroth P.G."/>
            <person name="La Roche J."/>
            <person name="Lindquist E."/>
            <person name="Lommer M."/>
            <person name="Martin-Jezequel V."/>
            <person name="Lopez P.J."/>
            <person name="Lucas S."/>
            <person name="Mangogna M."/>
            <person name="McGinnis K."/>
            <person name="Medlin L.K."/>
            <person name="Montsant A."/>
            <person name="Oudot-Le Secq M.P."/>
            <person name="Napoli C."/>
            <person name="Obornik M."/>
            <person name="Parker M.S."/>
            <person name="Petit J.L."/>
            <person name="Porcel B.M."/>
            <person name="Poulsen N."/>
            <person name="Robison M."/>
            <person name="Rychlewski L."/>
            <person name="Rynearson T.A."/>
            <person name="Schmutz J."/>
            <person name="Shapiro H."/>
            <person name="Siaut M."/>
            <person name="Stanley M."/>
            <person name="Sussman M.R."/>
            <person name="Taylor A.R."/>
            <person name="Vardi A."/>
            <person name="von Dassow P."/>
            <person name="Vyverman W."/>
            <person name="Willis A."/>
            <person name="Wyrwicz L.S."/>
            <person name="Rokhsar D.S."/>
            <person name="Weissenbach J."/>
            <person name="Armbrust E.V."/>
            <person name="Green B.R."/>
            <person name="Van de Peer Y."/>
            <person name="Grigoriev I.V."/>
        </authorList>
    </citation>
    <scope>NUCLEOTIDE SEQUENCE [LARGE SCALE GENOMIC DNA]</scope>
    <source>
        <strain evidence="1 2">CCMP1335</strain>
    </source>
</reference>
<dbReference type="Proteomes" id="UP000001449">
    <property type="component" value="Unassembled WGS sequence"/>
</dbReference>
<reference evidence="1 2" key="1">
    <citation type="journal article" date="2004" name="Science">
        <title>The genome of the diatom Thalassiosira pseudonana: ecology, evolution, and metabolism.</title>
        <authorList>
            <person name="Armbrust E.V."/>
            <person name="Berges J.A."/>
            <person name="Bowler C."/>
            <person name="Green B.R."/>
            <person name="Martinez D."/>
            <person name="Putnam N.H."/>
            <person name="Zhou S."/>
            <person name="Allen A.E."/>
            <person name="Apt K.E."/>
            <person name="Bechner M."/>
            <person name="Brzezinski M.A."/>
            <person name="Chaal B.K."/>
            <person name="Chiovitti A."/>
            <person name="Davis A.K."/>
            <person name="Demarest M.S."/>
            <person name="Detter J.C."/>
            <person name="Glavina T."/>
            <person name="Goodstein D."/>
            <person name="Hadi M.Z."/>
            <person name="Hellsten U."/>
            <person name="Hildebrand M."/>
            <person name="Jenkins B.D."/>
            <person name="Jurka J."/>
            <person name="Kapitonov V.V."/>
            <person name="Kroger N."/>
            <person name="Lau W.W."/>
            <person name="Lane T.W."/>
            <person name="Larimer F.W."/>
            <person name="Lippmeier J.C."/>
            <person name="Lucas S."/>
            <person name="Medina M."/>
            <person name="Montsant A."/>
            <person name="Obornik M."/>
            <person name="Parker M.S."/>
            <person name="Palenik B."/>
            <person name="Pazour G.J."/>
            <person name="Richardson P.M."/>
            <person name="Rynearson T.A."/>
            <person name="Saito M.A."/>
            <person name="Schwartz D.C."/>
            <person name="Thamatrakoln K."/>
            <person name="Valentin K."/>
            <person name="Vardi A."/>
            <person name="Wilkerson F.P."/>
            <person name="Rokhsar D.S."/>
        </authorList>
    </citation>
    <scope>NUCLEOTIDE SEQUENCE [LARGE SCALE GENOMIC DNA]</scope>
    <source>
        <strain evidence="1 2">CCMP1335</strain>
    </source>
</reference>
<dbReference type="GeneID" id="7451834"/>
<proteinExistence type="predicted"/>
<dbReference type="EMBL" id="DS999421">
    <property type="protein sequence ID" value="EED86530.1"/>
    <property type="molecule type" value="Genomic_DNA"/>
</dbReference>
<dbReference type="KEGG" id="tps:THAPSDRAFT_11347"/>
<accession>B8LDS1</accession>